<dbReference type="GO" id="GO:0004069">
    <property type="term" value="F:L-aspartate:2-oxoglutarate aminotransferase activity"/>
    <property type="evidence" value="ECO:0007669"/>
    <property type="project" value="UniProtKB-EC"/>
</dbReference>
<dbReference type="EC" id="2.6.1.1" evidence="7"/>
<feature type="domain" description="Aminotransferase class I/classII large" evidence="6">
    <location>
        <begin position="27"/>
        <end position="385"/>
    </location>
</feature>
<evidence type="ECO:0000256" key="2">
    <source>
        <dbReference type="ARBA" id="ARBA00011738"/>
    </source>
</evidence>
<evidence type="ECO:0000313" key="8">
    <source>
        <dbReference type="Proteomes" id="UP000722336"/>
    </source>
</evidence>
<comment type="subunit">
    <text evidence="2">Homodimer.</text>
</comment>
<dbReference type="InterPro" id="IPR004839">
    <property type="entry name" value="Aminotransferase_I/II_large"/>
</dbReference>
<comment type="cofactor">
    <cofactor evidence="1">
        <name>pyridoxal 5'-phosphate</name>
        <dbReference type="ChEBI" id="CHEBI:597326"/>
    </cofactor>
</comment>
<gene>
    <name evidence="7" type="ORF">KCG44_09330</name>
</gene>
<dbReference type="Proteomes" id="UP000722336">
    <property type="component" value="Unassembled WGS sequence"/>
</dbReference>
<keyword evidence="4 7" id="KW-0808">Transferase</keyword>
<dbReference type="RefSeq" id="WP_218445825.1">
    <property type="nucleotide sequence ID" value="NZ_JAGSPA010000003.1"/>
</dbReference>
<evidence type="ECO:0000256" key="4">
    <source>
        <dbReference type="ARBA" id="ARBA00022679"/>
    </source>
</evidence>
<evidence type="ECO:0000256" key="3">
    <source>
        <dbReference type="ARBA" id="ARBA00022576"/>
    </source>
</evidence>
<dbReference type="PANTHER" id="PTHR11879">
    <property type="entry name" value="ASPARTATE AMINOTRANSFERASE"/>
    <property type="match status" value="1"/>
</dbReference>
<evidence type="ECO:0000256" key="5">
    <source>
        <dbReference type="ARBA" id="ARBA00022898"/>
    </source>
</evidence>
<keyword evidence="8" id="KW-1185">Reference proteome</keyword>
<accession>A0ABS6SG04</accession>
<dbReference type="NCBIfam" id="NF006719">
    <property type="entry name" value="PRK09257.1"/>
    <property type="match status" value="1"/>
</dbReference>
<evidence type="ECO:0000256" key="1">
    <source>
        <dbReference type="ARBA" id="ARBA00001933"/>
    </source>
</evidence>
<comment type="caution">
    <text evidence="7">The sequence shown here is derived from an EMBL/GenBank/DDBJ whole genome shotgun (WGS) entry which is preliminary data.</text>
</comment>
<dbReference type="EMBL" id="JAGSPA010000003">
    <property type="protein sequence ID" value="MBV7256983.1"/>
    <property type="molecule type" value="Genomic_DNA"/>
</dbReference>
<protein>
    <submittedName>
        <fullName evidence="7">Aromatic amino acid transaminase</fullName>
        <ecNumber evidence="7">2.6.1.1</ecNumber>
    </submittedName>
</protein>
<reference evidence="7 8" key="1">
    <citation type="submission" date="2021-04" db="EMBL/GenBank/DDBJ databases">
        <authorList>
            <person name="Pira H."/>
            <person name="Risdian C."/>
            <person name="Wink J."/>
        </authorList>
    </citation>
    <scope>NUCLEOTIDE SEQUENCE [LARGE SCALE GENOMIC DNA]</scope>
    <source>
        <strain evidence="7 8">WHA3</strain>
    </source>
</reference>
<name>A0ABS6SG04_9SPHN</name>
<dbReference type="Pfam" id="PF00155">
    <property type="entry name" value="Aminotran_1_2"/>
    <property type="match status" value="1"/>
</dbReference>
<evidence type="ECO:0000313" key="7">
    <source>
        <dbReference type="EMBL" id="MBV7256983.1"/>
    </source>
</evidence>
<keyword evidence="3 7" id="KW-0032">Aminotransferase</keyword>
<dbReference type="InterPro" id="IPR000796">
    <property type="entry name" value="Asp_trans"/>
</dbReference>
<dbReference type="CDD" id="cd00609">
    <property type="entry name" value="AAT_like"/>
    <property type="match status" value="1"/>
</dbReference>
<organism evidence="7 8">
    <name type="scientific">Pacificimonas pallii</name>
    <dbReference type="NCBI Taxonomy" id="2827236"/>
    <lineage>
        <taxon>Bacteria</taxon>
        <taxon>Pseudomonadati</taxon>
        <taxon>Pseudomonadota</taxon>
        <taxon>Alphaproteobacteria</taxon>
        <taxon>Sphingomonadales</taxon>
        <taxon>Sphingosinicellaceae</taxon>
        <taxon>Pacificimonas</taxon>
    </lineage>
</organism>
<evidence type="ECO:0000259" key="6">
    <source>
        <dbReference type="Pfam" id="PF00155"/>
    </source>
</evidence>
<keyword evidence="5" id="KW-0663">Pyridoxal phosphate</keyword>
<dbReference type="PANTHER" id="PTHR11879:SF22">
    <property type="entry name" value="ASPARTATE AMINOTRANSFERASE, MITOCHONDRIAL"/>
    <property type="match status" value="1"/>
</dbReference>
<sequence length="391" mass="41927">MFEAIPSPAEDALHGVMARFAADPRDDKMDLGVGVYRNASGHSPIMRSVKAAETTLAQTGDSKAYLSLRGHMGFIDAMTALLAQAAGPLPQHASVQTVGGTGGVRLAVEMAKRANPGLTVHIGTPTWPNHFGICEVLDVPAQSFTYYDSIENRLCVDQIRAAIVRARPGDMIVLHGPCHNPTGEDLDDETLLELIREAATRGVVPLIDSAYYGLANPLDDDLALLVKMMRAAPEICIAMSGSKSFGLYRDRIGILFVRTSDETARHAVQKTLESIARATYSMPAAHGAEVIGHILSDETLAADWRAELSEMRARLYGLRCELVEKGGGHAAFSRVMAQKGIFSLLPLKPEHVSALAKRHAIYMPASGRINIAGLRDGDAARLVAAVGAMLD</sequence>
<proteinExistence type="predicted"/>